<protein>
    <submittedName>
        <fullName evidence="2">Uncharacterized protein</fullName>
    </submittedName>
</protein>
<evidence type="ECO:0000313" key="2">
    <source>
        <dbReference type="EMBL" id="ACL46585.1"/>
    </source>
</evidence>
<dbReference type="EMBL" id="CP001344">
    <property type="protein sequence ID" value="ACL46585.1"/>
    <property type="molecule type" value="Genomic_DNA"/>
</dbReference>
<feature type="chain" id="PRO_5002873800" evidence="1">
    <location>
        <begin position="30"/>
        <end position="109"/>
    </location>
</feature>
<proteinExistence type="predicted"/>
<keyword evidence="1" id="KW-0732">Signal</keyword>
<organism evidence="2">
    <name type="scientific">Cyanothece sp. (strain PCC 7425 / ATCC 29141)</name>
    <dbReference type="NCBI Taxonomy" id="395961"/>
    <lineage>
        <taxon>Bacteria</taxon>
        <taxon>Bacillati</taxon>
        <taxon>Cyanobacteriota</taxon>
        <taxon>Cyanophyceae</taxon>
        <taxon>Gomontiellales</taxon>
        <taxon>Cyanothecaceae</taxon>
        <taxon>Cyanothece</taxon>
    </lineage>
</organism>
<dbReference type="AlphaFoldDB" id="B8HXP0"/>
<reference evidence="2" key="1">
    <citation type="submission" date="2009-01" db="EMBL/GenBank/DDBJ databases">
        <title>Complete sequence of chromosome Cyanothece sp. PCC 7425.</title>
        <authorList>
            <consortium name="US DOE Joint Genome Institute"/>
            <person name="Lucas S."/>
            <person name="Copeland A."/>
            <person name="Lapidus A."/>
            <person name="Glavina del Rio T."/>
            <person name="Dalin E."/>
            <person name="Tice H."/>
            <person name="Bruce D."/>
            <person name="Goodwin L."/>
            <person name="Pitluck S."/>
            <person name="Sims D."/>
            <person name="Meineke L."/>
            <person name="Brettin T."/>
            <person name="Detter J.C."/>
            <person name="Han C."/>
            <person name="Larimer F."/>
            <person name="Land M."/>
            <person name="Hauser L."/>
            <person name="Kyrpides N."/>
            <person name="Ovchinnikova G."/>
            <person name="Liberton M."/>
            <person name="Stoeckel J."/>
            <person name="Banerjee A."/>
            <person name="Singh A."/>
            <person name="Page L."/>
            <person name="Sato H."/>
            <person name="Zhao L."/>
            <person name="Sherman L."/>
            <person name="Pakrasi H."/>
            <person name="Richardson P."/>
        </authorList>
    </citation>
    <scope>NUCLEOTIDE SEQUENCE</scope>
    <source>
        <strain evidence="2">PCC 7425</strain>
    </source>
</reference>
<dbReference type="HOGENOM" id="CLU_2179477_0_0_3"/>
<sequence length="109" mass="12064">MRSTFFALTSITLIVNLLTSLLLPSSAHAEAKACPYLNQISNTQTRTKATYEPHSKTLNIQVAHSIPQMLWPIAESRTNDGVDKILANCPSVNVVKVKFDSGQIVLRKR</sequence>
<dbReference type="KEGG" id="cyn:Cyan7425_4272"/>
<evidence type="ECO:0000256" key="1">
    <source>
        <dbReference type="SAM" id="SignalP"/>
    </source>
</evidence>
<accession>B8HXP0</accession>
<gene>
    <name evidence="2" type="ordered locus">Cyan7425_4272</name>
</gene>
<feature type="signal peptide" evidence="1">
    <location>
        <begin position="1"/>
        <end position="29"/>
    </location>
</feature>
<name>B8HXP0_CYAP4</name>